<feature type="region of interest" description="Disordered" evidence="2">
    <location>
        <begin position="1"/>
        <end position="23"/>
    </location>
</feature>
<feature type="compositionally biased region" description="Basic and acidic residues" evidence="2">
    <location>
        <begin position="1"/>
        <end position="21"/>
    </location>
</feature>
<protein>
    <recommendedName>
        <fullName evidence="5">Tektin</fullName>
    </recommendedName>
</protein>
<proteinExistence type="predicted"/>
<dbReference type="AlphaFoldDB" id="A0AAV5WKY2"/>
<evidence type="ECO:0000313" key="3">
    <source>
        <dbReference type="EMBL" id="GMT32300.1"/>
    </source>
</evidence>
<feature type="non-terminal residue" evidence="3">
    <location>
        <position position="189"/>
    </location>
</feature>
<evidence type="ECO:0000313" key="4">
    <source>
        <dbReference type="Proteomes" id="UP001432322"/>
    </source>
</evidence>
<dbReference type="Proteomes" id="UP001432322">
    <property type="component" value="Unassembled WGS sequence"/>
</dbReference>
<keyword evidence="4" id="KW-1185">Reference proteome</keyword>
<evidence type="ECO:0000256" key="2">
    <source>
        <dbReference type="SAM" id="MobiDB-lite"/>
    </source>
</evidence>
<accession>A0AAV5WKY2</accession>
<reference evidence="3" key="1">
    <citation type="submission" date="2023-10" db="EMBL/GenBank/DDBJ databases">
        <title>Genome assembly of Pristionchus species.</title>
        <authorList>
            <person name="Yoshida K."/>
            <person name="Sommer R.J."/>
        </authorList>
    </citation>
    <scope>NUCLEOTIDE SEQUENCE</scope>
    <source>
        <strain evidence="3">RS5133</strain>
    </source>
</reference>
<gene>
    <name evidence="3" type="ORF">PFISCL1PPCAC_23597</name>
</gene>
<sequence>VSQRKELETGEGGRDADRSMDSDECSFWSERSRVMTWMEDRIGILEADLKKATANAETERASAARAQWSLDELREKMDEKEREWTRRENVPGREINAAGAAEIVNCSHTISLGSEHAKEKLQDARNSCIRLDEKLKGSYALVDEIRLVMGGDVKVDLSERMAALRMKLDASMMDCGETVKAIEVAENSV</sequence>
<evidence type="ECO:0000256" key="1">
    <source>
        <dbReference type="SAM" id="Coils"/>
    </source>
</evidence>
<feature type="non-terminal residue" evidence="3">
    <location>
        <position position="1"/>
    </location>
</feature>
<evidence type="ECO:0008006" key="5">
    <source>
        <dbReference type="Google" id="ProtNLM"/>
    </source>
</evidence>
<name>A0AAV5WKY2_9BILA</name>
<organism evidence="3 4">
    <name type="scientific">Pristionchus fissidentatus</name>
    <dbReference type="NCBI Taxonomy" id="1538716"/>
    <lineage>
        <taxon>Eukaryota</taxon>
        <taxon>Metazoa</taxon>
        <taxon>Ecdysozoa</taxon>
        <taxon>Nematoda</taxon>
        <taxon>Chromadorea</taxon>
        <taxon>Rhabditida</taxon>
        <taxon>Rhabditina</taxon>
        <taxon>Diplogasteromorpha</taxon>
        <taxon>Diplogasteroidea</taxon>
        <taxon>Neodiplogasteridae</taxon>
        <taxon>Pristionchus</taxon>
    </lineage>
</organism>
<comment type="caution">
    <text evidence="3">The sequence shown here is derived from an EMBL/GenBank/DDBJ whole genome shotgun (WGS) entry which is preliminary data.</text>
</comment>
<dbReference type="EMBL" id="BTSY01000006">
    <property type="protein sequence ID" value="GMT32300.1"/>
    <property type="molecule type" value="Genomic_DNA"/>
</dbReference>
<keyword evidence="1" id="KW-0175">Coiled coil</keyword>
<feature type="coiled-coil region" evidence="1">
    <location>
        <begin position="63"/>
        <end position="90"/>
    </location>
</feature>